<evidence type="ECO:0000313" key="4">
    <source>
        <dbReference type="Proteomes" id="UP000297693"/>
    </source>
</evidence>
<keyword evidence="1" id="KW-0175">Coiled coil</keyword>
<dbReference type="AlphaFoldDB" id="A0A4R9K438"/>
<evidence type="ECO:0000256" key="1">
    <source>
        <dbReference type="SAM" id="Coils"/>
    </source>
</evidence>
<accession>A0A4R9K438</accession>
<organism evidence="3 4">
    <name type="scientific">Leptospira ognonensis</name>
    <dbReference type="NCBI Taxonomy" id="2484945"/>
    <lineage>
        <taxon>Bacteria</taxon>
        <taxon>Pseudomonadati</taxon>
        <taxon>Spirochaetota</taxon>
        <taxon>Spirochaetia</taxon>
        <taxon>Leptospirales</taxon>
        <taxon>Leptospiraceae</taxon>
        <taxon>Leptospira</taxon>
    </lineage>
</organism>
<evidence type="ECO:0000259" key="2">
    <source>
        <dbReference type="PROSITE" id="PS51781"/>
    </source>
</evidence>
<gene>
    <name evidence="3" type="ORF">EHQ58_08220</name>
</gene>
<proteinExistence type="predicted"/>
<evidence type="ECO:0000313" key="3">
    <source>
        <dbReference type="EMBL" id="TGL59720.1"/>
    </source>
</evidence>
<dbReference type="Proteomes" id="UP000297693">
    <property type="component" value="Unassembled WGS sequence"/>
</dbReference>
<dbReference type="EMBL" id="RQGD01000023">
    <property type="protein sequence ID" value="TGL59720.1"/>
    <property type="molecule type" value="Genomic_DNA"/>
</dbReference>
<comment type="caution">
    <text evidence="3">The sequence shown here is derived from an EMBL/GenBank/DDBJ whole genome shotgun (WGS) entry which is preliminary data.</text>
</comment>
<keyword evidence="4" id="KW-1185">Reference proteome</keyword>
<dbReference type="PROSITE" id="PS51781">
    <property type="entry name" value="SH3B"/>
    <property type="match status" value="1"/>
</dbReference>
<sequence length="470" mass="54133">MVLVAFGIFLFVDFRDLEDRAYGHFQKSEFERILDLYPPSKKIESELSISLLSQSISALERKANETKTKESTLKFLKEEHPELIVKEWETSLGIYYHIEDPYILKLKKHGIHYKKSLIAKIQNIQKPIPKDKVSHYLLQLVLEDPRGLEAGYSQALANIVRYPMETIGELESAFLLETLHYLSSSSLSLFYENLFTVSGTNVNLRSGPGKENKEVGKVSIPETTFCFEKDGQSETVAGKTGYFVQCFYPHLSKSAWIFSGFLENIPANQKYISDLENRFNTTDSEERFDFVSWLGEKMPPGFYGTYIPRERILESGAVGFPLYGNQTKEFRKICKKLSGEKKYFEFSYMTDITKEAVPLLELNLSYKDNNQPVYLIELDHESIWINRNRYILDQGNQKQNLSLYIESRDGDKLVGSLKERNIGLLQNLKSYPIAMDAYQSGKSHWEICLPLAKNPTRDKVLLFEIKSGIN</sequence>
<protein>
    <recommendedName>
        <fullName evidence="2">SH3b domain-containing protein</fullName>
    </recommendedName>
</protein>
<feature type="domain" description="SH3b" evidence="2">
    <location>
        <begin position="192"/>
        <end position="266"/>
    </location>
</feature>
<reference evidence="3" key="1">
    <citation type="journal article" date="2019" name="PLoS Negl. Trop. Dis.">
        <title>Revisiting the worldwide diversity of Leptospira species in the environment.</title>
        <authorList>
            <person name="Vincent A.T."/>
            <person name="Schiettekatte O."/>
            <person name="Bourhy P."/>
            <person name="Veyrier F.J."/>
            <person name="Picardeau M."/>
        </authorList>
    </citation>
    <scope>NUCLEOTIDE SEQUENCE [LARGE SCALE GENOMIC DNA]</scope>
    <source>
        <strain evidence="3">201702476</strain>
    </source>
</reference>
<name>A0A4R9K438_9LEPT</name>
<feature type="coiled-coil region" evidence="1">
    <location>
        <begin position="49"/>
        <end position="79"/>
    </location>
</feature>
<dbReference type="InterPro" id="IPR003646">
    <property type="entry name" value="SH3-like_bac-type"/>
</dbReference>